<feature type="compositionally biased region" description="Basic and acidic residues" evidence="1">
    <location>
        <begin position="19"/>
        <end position="31"/>
    </location>
</feature>
<feature type="region of interest" description="Disordered" evidence="1">
    <location>
        <begin position="413"/>
        <end position="469"/>
    </location>
</feature>
<feature type="region of interest" description="Disordered" evidence="1">
    <location>
        <begin position="1"/>
        <end position="88"/>
    </location>
</feature>
<feature type="compositionally biased region" description="Polar residues" evidence="1">
    <location>
        <begin position="33"/>
        <end position="43"/>
    </location>
</feature>
<dbReference type="Proteomes" id="UP000041254">
    <property type="component" value="Unassembled WGS sequence"/>
</dbReference>
<evidence type="ECO:0000313" key="3">
    <source>
        <dbReference type="Proteomes" id="UP000041254"/>
    </source>
</evidence>
<name>A0A0G4FAI5_VITBC</name>
<feature type="compositionally biased region" description="Low complexity" evidence="1">
    <location>
        <begin position="430"/>
        <end position="442"/>
    </location>
</feature>
<organism evidence="2 3">
    <name type="scientific">Vitrella brassicaformis (strain CCMP3155)</name>
    <dbReference type="NCBI Taxonomy" id="1169540"/>
    <lineage>
        <taxon>Eukaryota</taxon>
        <taxon>Sar</taxon>
        <taxon>Alveolata</taxon>
        <taxon>Colpodellida</taxon>
        <taxon>Vitrellaceae</taxon>
        <taxon>Vitrella</taxon>
    </lineage>
</organism>
<keyword evidence="3" id="KW-1185">Reference proteome</keyword>
<feature type="compositionally biased region" description="Acidic residues" evidence="1">
    <location>
        <begin position="445"/>
        <end position="469"/>
    </location>
</feature>
<feature type="compositionally biased region" description="Basic and acidic residues" evidence="1">
    <location>
        <begin position="413"/>
        <end position="423"/>
    </location>
</feature>
<sequence length="469" mass="51787">MLKRTNEQPSPAMPSAGHTMDEGQQLKRETVTPRYSQQQQQEPVASAADGLAPPSRQSDGREGGGAPAVAKVSESAARAAPSTHKSQSFEDITLERIRATVYDQTTNKEMEAIKLSERRNESRWLVNVQPLLDKQGERGSVPFGIKCQNFFADRRVAMQLVVQQPPPLQDIKTKKYIVKGNDYTVVQNVHPYEQRAQQLERTQPLQIVKAERKEMEAEEADKQSAFSRMKVIVTELPETLNPAWERQQRERRRHGHGHGQGHGHGHGGGGGYGRGGDGGYGSGYRYEPYGYGGGGGGRYESYGRYEPHYAGGYDGGHRNAPRYPSPPARYQPPGVSSAPLASVESARVQSLKGGGAVITGGALVKDPHYRDPAWRPRRNDNPPRMRLDWDHGQVIQTFHLELVDEPAFRNRMMKKERQDEQKERARRAGLARAASASAAASGADGGDEGVEAPDVIELEDDPIVIEDDD</sequence>
<feature type="region of interest" description="Disordered" evidence="1">
    <location>
        <begin position="247"/>
        <end position="274"/>
    </location>
</feature>
<gene>
    <name evidence="2" type="ORF">Vbra_4261</name>
</gene>
<feature type="compositionally biased region" description="Basic residues" evidence="1">
    <location>
        <begin position="249"/>
        <end position="265"/>
    </location>
</feature>
<dbReference type="InParanoid" id="A0A0G4FAI5"/>
<dbReference type="EMBL" id="CDMY01000395">
    <property type="protein sequence ID" value="CEM09473.1"/>
    <property type="molecule type" value="Genomic_DNA"/>
</dbReference>
<reference evidence="2 3" key="1">
    <citation type="submission" date="2014-11" db="EMBL/GenBank/DDBJ databases">
        <authorList>
            <person name="Zhu J."/>
            <person name="Qi W."/>
            <person name="Song R."/>
        </authorList>
    </citation>
    <scope>NUCLEOTIDE SEQUENCE [LARGE SCALE GENOMIC DNA]</scope>
</reference>
<evidence type="ECO:0000313" key="2">
    <source>
        <dbReference type="EMBL" id="CEM09473.1"/>
    </source>
</evidence>
<accession>A0A0G4FAI5</accession>
<dbReference type="VEuPathDB" id="CryptoDB:Vbra_4261"/>
<protein>
    <submittedName>
        <fullName evidence="2">Uncharacterized protein</fullName>
    </submittedName>
</protein>
<dbReference type="AlphaFoldDB" id="A0A0G4FAI5"/>
<proteinExistence type="predicted"/>
<evidence type="ECO:0000256" key="1">
    <source>
        <dbReference type="SAM" id="MobiDB-lite"/>
    </source>
</evidence>